<evidence type="ECO:0008006" key="5">
    <source>
        <dbReference type="Google" id="ProtNLM"/>
    </source>
</evidence>
<feature type="chain" id="PRO_5046334162" description="DUF4350 domain-containing protein" evidence="2">
    <location>
        <begin position="31"/>
        <end position="667"/>
    </location>
</feature>
<feature type="transmembrane region" description="Helical" evidence="1">
    <location>
        <begin position="199"/>
        <end position="221"/>
    </location>
</feature>
<accession>A0ABN2P0P9</accession>
<evidence type="ECO:0000256" key="1">
    <source>
        <dbReference type="SAM" id="Phobius"/>
    </source>
</evidence>
<organism evidence="3 4">
    <name type="scientific">Streptomyces sodiiphilus</name>
    <dbReference type="NCBI Taxonomy" id="226217"/>
    <lineage>
        <taxon>Bacteria</taxon>
        <taxon>Bacillati</taxon>
        <taxon>Actinomycetota</taxon>
        <taxon>Actinomycetes</taxon>
        <taxon>Kitasatosporales</taxon>
        <taxon>Streptomycetaceae</taxon>
        <taxon>Streptomyces</taxon>
    </lineage>
</organism>
<name>A0ABN2P0P9_9ACTN</name>
<comment type="caution">
    <text evidence="3">The sequence shown here is derived from an EMBL/GenBank/DDBJ whole genome shotgun (WGS) entry which is preliminary data.</text>
</comment>
<proteinExistence type="predicted"/>
<sequence>MTGRAGRALRCLLLVAVVLTGLTATAPASAVRAAADEPAADVRGQAAWFAERLAENPVYLSDSLPRTAPLSAAPAYAEQAGRTGVPTYVIVLPKYTVTSGSGLLASVRDRLGEDGLYVLIETRPAHVTAEGFGVDVPAGDAARATLYELPYDAGTLHTFTHFVDVLTSGEAAVRAKEAAEGPRPATLFTTHTDRADQSFLTGLLLLGVPALILGVAGTVRLRTGGGPHPLRRAAPAAAVAAVAVGIGASLVFHQTRTTDDPLPTGRDMAARVERVAEGLRDGPLFVHPEVRRVLSAAEEERLAERAAELDVPVRMVSVMQNSEDESARRPEVFADRLHTVLGGDALYVVFEPDGERVQVVNYGLPLDDWDLTRYLWESRDAGVELYEQLDGLLSRVADAPPAEPGVPSRLPEIDDPRTRVTLAPLFSGPFWPGLVAGGVLAGILSGAVYGVLGGTGRVRRAGKFRPGRAATSGPSAPGMPSNRWLRRTAHRELHLLNKEFGALEAQVPKAARTRAWECLDAAALLLDQRDDGRIDPDAGPQDLAAAIALLRTGRAVLSDPGDAAGLGQLCSLNPLHGPATTRGRVRRSPRARPASRPVCQGCAAVLDGGADGGPSAPAERLVLRLRVAGTGPRVPYDEAPGLLEPGSRAAVAVDDVIAKVREARGVH</sequence>
<feature type="transmembrane region" description="Helical" evidence="1">
    <location>
        <begin position="430"/>
        <end position="452"/>
    </location>
</feature>
<keyword evidence="1" id="KW-1133">Transmembrane helix</keyword>
<evidence type="ECO:0000256" key="2">
    <source>
        <dbReference type="SAM" id="SignalP"/>
    </source>
</evidence>
<dbReference type="EMBL" id="BAAAMJ010000015">
    <property type="protein sequence ID" value="GAA1909068.1"/>
    <property type="molecule type" value="Genomic_DNA"/>
</dbReference>
<gene>
    <name evidence="3" type="ORF">GCM10009716_18770</name>
</gene>
<feature type="signal peptide" evidence="2">
    <location>
        <begin position="1"/>
        <end position="30"/>
    </location>
</feature>
<evidence type="ECO:0000313" key="3">
    <source>
        <dbReference type="EMBL" id="GAA1909068.1"/>
    </source>
</evidence>
<keyword evidence="1" id="KW-0472">Membrane</keyword>
<dbReference type="Proteomes" id="UP001501303">
    <property type="component" value="Unassembled WGS sequence"/>
</dbReference>
<evidence type="ECO:0000313" key="4">
    <source>
        <dbReference type="Proteomes" id="UP001501303"/>
    </source>
</evidence>
<keyword evidence="1" id="KW-0812">Transmembrane</keyword>
<protein>
    <recommendedName>
        <fullName evidence="5">DUF4350 domain-containing protein</fullName>
    </recommendedName>
</protein>
<reference evidence="3 4" key="1">
    <citation type="journal article" date="2019" name="Int. J. Syst. Evol. Microbiol.">
        <title>The Global Catalogue of Microorganisms (GCM) 10K type strain sequencing project: providing services to taxonomists for standard genome sequencing and annotation.</title>
        <authorList>
            <consortium name="The Broad Institute Genomics Platform"/>
            <consortium name="The Broad Institute Genome Sequencing Center for Infectious Disease"/>
            <person name="Wu L."/>
            <person name="Ma J."/>
        </authorList>
    </citation>
    <scope>NUCLEOTIDE SEQUENCE [LARGE SCALE GENOMIC DNA]</scope>
    <source>
        <strain evidence="3 4">JCM 13581</strain>
    </source>
</reference>
<keyword evidence="4" id="KW-1185">Reference proteome</keyword>
<dbReference type="RefSeq" id="WP_344260318.1">
    <property type="nucleotide sequence ID" value="NZ_BAAAMJ010000015.1"/>
</dbReference>
<keyword evidence="2" id="KW-0732">Signal</keyword>
<feature type="transmembrane region" description="Helical" evidence="1">
    <location>
        <begin position="233"/>
        <end position="252"/>
    </location>
</feature>